<dbReference type="OrthoDB" id="227978at2157"/>
<evidence type="ECO:0008006" key="3">
    <source>
        <dbReference type="Google" id="ProtNLM"/>
    </source>
</evidence>
<evidence type="ECO:0000313" key="1">
    <source>
        <dbReference type="EMBL" id="QLH77923.1"/>
    </source>
</evidence>
<dbReference type="GeneID" id="56078541"/>
<name>A0A7D5P0C3_9EURY</name>
<protein>
    <recommendedName>
        <fullName evidence="3">DUF2795 domain-containing protein</fullName>
    </recommendedName>
</protein>
<dbReference type="EMBL" id="CP058910">
    <property type="protein sequence ID" value="QLH77923.1"/>
    <property type="molecule type" value="Genomic_DNA"/>
</dbReference>
<organism evidence="1 2">
    <name type="scientific">Halosimplex rubrum</name>
    <dbReference type="NCBI Taxonomy" id="869889"/>
    <lineage>
        <taxon>Archaea</taxon>
        <taxon>Methanobacteriati</taxon>
        <taxon>Methanobacteriota</taxon>
        <taxon>Stenosarchaea group</taxon>
        <taxon>Halobacteria</taxon>
        <taxon>Halobacteriales</taxon>
        <taxon>Haloarculaceae</taxon>
        <taxon>Halosimplex</taxon>
    </lineage>
</organism>
<dbReference type="RefSeq" id="WP_179907847.1">
    <property type="nucleotide sequence ID" value="NZ_CP058910.1"/>
</dbReference>
<evidence type="ECO:0000313" key="2">
    <source>
        <dbReference type="Proteomes" id="UP000509667"/>
    </source>
</evidence>
<dbReference type="AlphaFoldDB" id="A0A7D5P0C3"/>
<dbReference type="Proteomes" id="UP000509667">
    <property type="component" value="Chromosome"/>
</dbReference>
<dbReference type="InterPro" id="IPR043899">
    <property type="entry name" value="DUF5789"/>
</dbReference>
<dbReference type="Pfam" id="PF19102">
    <property type="entry name" value="DUF5789"/>
    <property type="match status" value="1"/>
</dbReference>
<accession>A0A7D5P0C3</accession>
<keyword evidence="2" id="KW-1185">Reference proteome</keyword>
<proteinExistence type="predicted"/>
<dbReference type="KEGG" id="hrr:HZS55_11720"/>
<sequence length="84" mass="9189">MELDLAELGEYLEQFDYPVDREELASACEDVEVELAEGDRNLGGLLADASADRFESADDAYTAVQNDLPREAVGEPYQSEGEGD</sequence>
<gene>
    <name evidence="1" type="ORF">HZS55_11720</name>
</gene>
<reference evidence="1 2" key="1">
    <citation type="submission" date="2020-07" db="EMBL/GenBank/DDBJ databases">
        <title>Halosimplex pelagicum sp. nov. and Halosimplex rubrum sp. nov., isolated from salted brown alga Laminaria, and emended description of the genus Halosimplex.</title>
        <authorList>
            <person name="Cui H."/>
        </authorList>
    </citation>
    <scope>NUCLEOTIDE SEQUENCE [LARGE SCALE GENOMIC DNA]</scope>
    <source>
        <strain evidence="1 2">R27</strain>
    </source>
</reference>